<feature type="region of interest" description="Disordered" evidence="1">
    <location>
        <begin position="18"/>
        <end position="73"/>
    </location>
</feature>
<evidence type="ECO:0008006" key="4">
    <source>
        <dbReference type="Google" id="ProtNLM"/>
    </source>
</evidence>
<dbReference type="Proteomes" id="UP000475862">
    <property type="component" value="Unassembled WGS sequence"/>
</dbReference>
<evidence type="ECO:0000313" key="2">
    <source>
        <dbReference type="EMBL" id="KAE9544330.1"/>
    </source>
</evidence>
<gene>
    <name evidence="2" type="ORF">AGLY_001509</name>
</gene>
<feature type="compositionally biased region" description="Polar residues" evidence="1">
    <location>
        <begin position="53"/>
        <end position="65"/>
    </location>
</feature>
<feature type="compositionally biased region" description="Low complexity" evidence="1">
    <location>
        <begin position="20"/>
        <end position="32"/>
    </location>
</feature>
<reference evidence="2 3" key="1">
    <citation type="submission" date="2019-08" db="EMBL/GenBank/DDBJ databases">
        <title>The genome of the soybean aphid Biotype 1, its phylome, world population structure and adaptation to the North American continent.</title>
        <authorList>
            <person name="Giordano R."/>
            <person name="Donthu R.K."/>
            <person name="Hernandez A.G."/>
            <person name="Wright C.L."/>
            <person name="Zimin A.V."/>
        </authorList>
    </citation>
    <scope>NUCLEOTIDE SEQUENCE [LARGE SCALE GENOMIC DNA]</scope>
    <source>
        <tissue evidence="2">Whole aphids</tissue>
    </source>
</reference>
<dbReference type="AlphaFoldDB" id="A0A6G0U6C7"/>
<dbReference type="EMBL" id="VYZN01000002">
    <property type="protein sequence ID" value="KAE9544330.1"/>
    <property type="molecule type" value="Genomic_DNA"/>
</dbReference>
<comment type="caution">
    <text evidence="2">The sequence shown here is derived from an EMBL/GenBank/DDBJ whole genome shotgun (WGS) entry which is preliminary data.</text>
</comment>
<protein>
    <recommendedName>
        <fullName evidence="4">BESS domain-containing protein</fullName>
    </recommendedName>
</protein>
<dbReference type="OrthoDB" id="10338985at2759"/>
<evidence type="ECO:0000256" key="1">
    <source>
        <dbReference type="SAM" id="MobiDB-lite"/>
    </source>
</evidence>
<sequence length="208" mass="23949">MDLSFFNNVEDERTTLTNMDITNIDTSNSSTTDDIRSEDDEENLQDNKKQEQTKNPMSNLPSSSYARKRRRPKEDTISVILAKRLKDTNDTLLSILKKQTKLLAKNMKTVWEEDDIDMFYKSIAMKVKKMSPQEINQAKLNTLTGVSAIGDQFSTLQTAQSLPNQQPSNYNNKYQWQLNSPANPYYNTSTSSRGFLPFRFNYDDTSNI</sequence>
<name>A0A6G0U6C7_APHGL</name>
<accession>A0A6G0U6C7</accession>
<organism evidence="2 3">
    <name type="scientific">Aphis glycines</name>
    <name type="common">Soybean aphid</name>
    <dbReference type="NCBI Taxonomy" id="307491"/>
    <lineage>
        <taxon>Eukaryota</taxon>
        <taxon>Metazoa</taxon>
        <taxon>Ecdysozoa</taxon>
        <taxon>Arthropoda</taxon>
        <taxon>Hexapoda</taxon>
        <taxon>Insecta</taxon>
        <taxon>Pterygota</taxon>
        <taxon>Neoptera</taxon>
        <taxon>Paraneoptera</taxon>
        <taxon>Hemiptera</taxon>
        <taxon>Sternorrhyncha</taxon>
        <taxon>Aphidomorpha</taxon>
        <taxon>Aphidoidea</taxon>
        <taxon>Aphididae</taxon>
        <taxon>Aphidini</taxon>
        <taxon>Aphis</taxon>
        <taxon>Aphis</taxon>
    </lineage>
</organism>
<keyword evidence="3" id="KW-1185">Reference proteome</keyword>
<proteinExistence type="predicted"/>
<evidence type="ECO:0000313" key="3">
    <source>
        <dbReference type="Proteomes" id="UP000475862"/>
    </source>
</evidence>